<evidence type="ECO:0000313" key="3">
    <source>
        <dbReference type="Proteomes" id="UP000266385"/>
    </source>
</evidence>
<dbReference type="AlphaFoldDB" id="A0A399R884"/>
<evidence type="ECO:0000313" key="2">
    <source>
        <dbReference type="EMBL" id="RIJ26884.1"/>
    </source>
</evidence>
<keyword evidence="3" id="KW-1185">Reference proteome</keyword>
<accession>A0A399R884</accession>
<dbReference type="EMBL" id="QWFX01000016">
    <property type="protein sequence ID" value="RIJ26884.1"/>
    <property type="molecule type" value="Genomic_DNA"/>
</dbReference>
<proteinExistence type="predicted"/>
<feature type="compositionally biased region" description="Basic and acidic residues" evidence="1">
    <location>
        <begin position="20"/>
        <end position="31"/>
    </location>
</feature>
<name>A0A399R884_9PROT</name>
<dbReference type="OrthoDB" id="7620493at2"/>
<reference evidence="2 3" key="1">
    <citation type="submission" date="2018-08" db="EMBL/GenBank/DDBJ databases">
        <title>Henriciella mobilis sp. nov., isolated from seawater.</title>
        <authorList>
            <person name="Cheng H."/>
            <person name="Wu Y.-H."/>
            <person name="Xu X.-W."/>
            <person name="Guo L.-L."/>
        </authorList>
    </citation>
    <scope>NUCLEOTIDE SEQUENCE [LARGE SCALE GENOMIC DNA]</scope>
    <source>
        <strain evidence="2 3">JN25</strain>
    </source>
</reference>
<sequence>MADFINSVAVQSGAGPAAGERPKPVPADERSELGIRFEKMLWAEMLRHTGLEKAMTQSGGQSAAAFTQFMIESIAEDIARRSPLGLDPVGSRAGQTYAALNTEAAVDAGERD</sequence>
<comment type="caution">
    <text evidence="2">The sequence shown here is derived from an EMBL/GenBank/DDBJ whole genome shotgun (WGS) entry which is preliminary data.</text>
</comment>
<protein>
    <recommendedName>
        <fullName evidence="4">Flagellar protein FlgJ N-terminal domain-containing protein</fullName>
    </recommendedName>
</protein>
<gene>
    <name evidence="2" type="ORF">D1223_18310</name>
</gene>
<evidence type="ECO:0000256" key="1">
    <source>
        <dbReference type="SAM" id="MobiDB-lite"/>
    </source>
</evidence>
<evidence type="ECO:0008006" key="4">
    <source>
        <dbReference type="Google" id="ProtNLM"/>
    </source>
</evidence>
<organism evidence="2 3">
    <name type="scientific">Henriciella mobilis</name>
    <dbReference type="NCBI Taxonomy" id="2305467"/>
    <lineage>
        <taxon>Bacteria</taxon>
        <taxon>Pseudomonadati</taxon>
        <taxon>Pseudomonadota</taxon>
        <taxon>Alphaproteobacteria</taxon>
        <taxon>Hyphomonadales</taxon>
        <taxon>Hyphomonadaceae</taxon>
        <taxon>Henriciella</taxon>
    </lineage>
</organism>
<dbReference type="Proteomes" id="UP000266385">
    <property type="component" value="Unassembled WGS sequence"/>
</dbReference>
<dbReference type="RefSeq" id="WP_119377777.1">
    <property type="nucleotide sequence ID" value="NZ_QWFX01000016.1"/>
</dbReference>
<feature type="region of interest" description="Disordered" evidence="1">
    <location>
        <begin position="1"/>
        <end position="31"/>
    </location>
</feature>